<proteinExistence type="predicted"/>
<reference evidence="4" key="1">
    <citation type="submission" date="2014-11" db="EMBL/GenBank/DDBJ databases">
        <title>Draft genome sequence of Hydrogenophaga intermedia S1.</title>
        <authorList>
            <person name="Gan H.M."/>
            <person name="Chew T.H."/>
            <person name="Stolz A."/>
        </authorList>
    </citation>
    <scope>NUCLEOTIDE SEQUENCE [LARGE SCALE GENOMIC DNA]</scope>
    <source>
        <strain evidence="4">S1</strain>
    </source>
</reference>
<evidence type="ECO:0000256" key="1">
    <source>
        <dbReference type="SAM" id="SignalP"/>
    </source>
</evidence>
<dbReference type="EMBL" id="CCAE010000003">
    <property type="protein sequence ID" value="CDN86264.1"/>
    <property type="molecule type" value="Genomic_DNA"/>
</dbReference>
<keyword evidence="1" id="KW-0732">Signal</keyword>
<dbReference type="InterPro" id="IPR005586">
    <property type="entry name" value="ABC_trans_aux"/>
</dbReference>
<feature type="signal peptide" evidence="1">
    <location>
        <begin position="1"/>
        <end position="23"/>
    </location>
</feature>
<evidence type="ECO:0000259" key="2">
    <source>
        <dbReference type="Pfam" id="PF03886"/>
    </source>
</evidence>
<evidence type="ECO:0000313" key="4">
    <source>
        <dbReference type="Proteomes" id="UP000028878"/>
    </source>
</evidence>
<gene>
    <name evidence="3" type="ORF">BN948_00665</name>
</gene>
<dbReference type="AlphaFoldDB" id="A0A1L1PBS5"/>
<dbReference type="Pfam" id="PF03886">
    <property type="entry name" value="ABC_trans_aux"/>
    <property type="match status" value="1"/>
</dbReference>
<dbReference type="SUPFAM" id="SSF159594">
    <property type="entry name" value="XCC0632-like"/>
    <property type="match status" value="1"/>
</dbReference>
<feature type="domain" description="ABC-type transport auxiliary lipoprotein component" evidence="2">
    <location>
        <begin position="48"/>
        <end position="201"/>
    </location>
</feature>
<keyword evidence="4" id="KW-1185">Reference proteome</keyword>
<feature type="chain" id="PRO_5009681314" description="ABC-type transport auxiliary lipoprotein component domain-containing protein" evidence="1">
    <location>
        <begin position="24"/>
        <end position="221"/>
    </location>
</feature>
<organism evidence="3 4">
    <name type="scientific">Hydrogenophaga intermedia</name>
    <dbReference type="NCBI Taxonomy" id="65786"/>
    <lineage>
        <taxon>Bacteria</taxon>
        <taxon>Pseudomonadati</taxon>
        <taxon>Pseudomonadota</taxon>
        <taxon>Betaproteobacteria</taxon>
        <taxon>Burkholderiales</taxon>
        <taxon>Comamonadaceae</taxon>
        <taxon>Hydrogenophaga</taxon>
    </lineage>
</organism>
<sequence precursor="true">MTTTLLHRRAAALALTVATAAFVAGCVSTPDRPPTLLTLPGPTASTPVPVTAAPREGSTLAIARLDIPEYLVSRRVRYRTDGSTLAEWPDTFWAERIEVGMSREFASALRARLPGWRLCESQCAQWSPVAGLRVVIDRMDYSRAQRRLLATARVAVVSHETDARSVNSQRLDYELKAEADTPQAQAQAYADLLDRLATDAAAAVAGVTALAAPSTAAPAGR</sequence>
<evidence type="ECO:0000313" key="3">
    <source>
        <dbReference type="EMBL" id="CDN86264.1"/>
    </source>
</evidence>
<dbReference type="Gene3D" id="3.40.50.10610">
    <property type="entry name" value="ABC-type transport auxiliary lipoprotein component"/>
    <property type="match status" value="1"/>
</dbReference>
<name>A0A1L1PBS5_HYDIT</name>
<protein>
    <recommendedName>
        <fullName evidence="2">ABC-type transport auxiliary lipoprotein component domain-containing protein</fullName>
    </recommendedName>
</protein>
<dbReference type="Proteomes" id="UP000028878">
    <property type="component" value="Unassembled WGS sequence"/>
</dbReference>
<accession>A0A1L1PBS5</accession>
<dbReference type="RefSeq" id="WP_009516764.1">
    <property type="nucleotide sequence ID" value="NZ_CCAE010000003.1"/>
</dbReference>